<accession>E8LE68</accession>
<name>E8LE68_9FIRM</name>
<comment type="caution">
    <text evidence="1">The sequence shown here is derived from an EMBL/GenBank/DDBJ whole genome shotgun (WGS) entry which is preliminary data.</text>
</comment>
<proteinExistence type="predicted"/>
<dbReference type="Proteomes" id="UP000004923">
    <property type="component" value="Unassembled WGS sequence"/>
</dbReference>
<keyword evidence="2" id="KW-1185">Reference proteome</keyword>
<evidence type="ECO:0000313" key="1">
    <source>
        <dbReference type="EMBL" id="EFY04887.1"/>
    </source>
</evidence>
<evidence type="ECO:0000313" key="2">
    <source>
        <dbReference type="Proteomes" id="UP000004923"/>
    </source>
</evidence>
<sequence length="53" mass="6338">MKKPPERVFLEKKGKNKENLPLSYPKSPFSVVTKCNFYIKLKARKRKTAYLHR</sequence>
<dbReference type="AlphaFoldDB" id="E8LE68"/>
<protein>
    <submittedName>
        <fullName evidence="1">Uncharacterized protein</fullName>
    </submittedName>
</protein>
<organism evidence="1 2">
    <name type="scientific">Phascolarctobacterium succinatutens YIT 12067</name>
    <dbReference type="NCBI Taxonomy" id="626939"/>
    <lineage>
        <taxon>Bacteria</taxon>
        <taxon>Bacillati</taxon>
        <taxon>Bacillota</taxon>
        <taxon>Negativicutes</taxon>
        <taxon>Acidaminococcales</taxon>
        <taxon>Acidaminococcaceae</taxon>
        <taxon>Phascolarctobacterium</taxon>
    </lineage>
</organism>
<dbReference type="HOGENOM" id="CLU_3064552_0_0_9"/>
<dbReference type="EMBL" id="AEVN01000045">
    <property type="protein sequence ID" value="EFY04887.1"/>
    <property type="molecule type" value="Genomic_DNA"/>
</dbReference>
<reference evidence="1 2" key="1">
    <citation type="submission" date="2011-01" db="EMBL/GenBank/DDBJ databases">
        <authorList>
            <person name="Weinstock G."/>
            <person name="Sodergren E."/>
            <person name="Clifton S."/>
            <person name="Fulton L."/>
            <person name="Fulton B."/>
            <person name="Courtney L."/>
            <person name="Fronick C."/>
            <person name="Harrison M."/>
            <person name="Strong C."/>
            <person name="Farmer C."/>
            <person name="Delahaunty K."/>
            <person name="Markovic C."/>
            <person name="Hall O."/>
            <person name="Minx P."/>
            <person name="Tomlinson C."/>
            <person name="Mitreva M."/>
            <person name="Hou S."/>
            <person name="Chen J."/>
            <person name="Wollam A."/>
            <person name="Pepin K.H."/>
            <person name="Johnson M."/>
            <person name="Bhonagiri V."/>
            <person name="Zhang X."/>
            <person name="Suruliraj S."/>
            <person name="Warren W."/>
            <person name="Chinwalla A."/>
            <person name="Mardis E.R."/>
            <person name="Wilson R.K."/>
        </authorList>
    </citation>
    <scope>NUCLEOTIDE SEQUENCE [LARGE SCALE GENOMIC DNA]</scope>
    <source>
        <strain evidence="1 2">YIT 12067</strain>
    </source>
</reference>
<gene>
    <name evidence="1" type="ORF">HMPREF9443_01139</name>
</gene>